<sequence length="87" mass="9803">MNTGKMIKLIEDRRRDIRNYLSPESGISDREIVIALLNRLEGPQGMDALEEDLVRRALPDDFATAEPSGLHTNEGRLKIILQAKTCL</sequence>
<evidence type="ECO:0000313" key="1">
    <source>
        <dbReference type="EMBL" id="TCN22776.1"/>
    </source>
</evidence>
<name>A0A4R2B888_9HYPH</name>
<comment type="caution">
    <text evidence="1">The sequence shown here is derived from an EMBL/GenBank/DDBJ whole genome shotgun (WGS) entry which is preliminary data.</text>
</comment>
<dbReference type="AlphaFoldDB" id="A0A4R2B888"/>
<gene>
    <name evidence="1" type="ORF">EV184_12321</name>
</gene>
<reference evidence="1 2" key="1">
    <citation type="submission" date="2019-03" db="EMBL/GenBank/DDBJ databases">
        <title>Genomic Encyclopedia of Type Strains, Phase IV (KMG-V): Genome sequencing to study the core and pangenomes of soil and plant-associated prokaryotes.</title>
        <authorList>
            <person name="Whitman W."/>
        </authorList>
    </citation>
    <scope>NUCLEOTIDE SEQUENCE [LARGE SCALE GENOMIC DNA]</scope>
    <source>
        <strain evidence="1 2">23C40</strain>
    </source>
</reference>
<dbReference type="Proteomes" id="UP000295043">
    <property type="component" value="Unassembled WGS sequence"/>
</dbReference>
<dbReference type="RefSeq" id="WP_132079735.1">
    <property type="nucleotide sequence ID" value="NZ_SLVU01000023.1"/>
</dbReference>
<organism evidence="1 2">
    <name type="scientific">Sinorhizobium americanum</name>
    <dbReference type="NCBI Taxonomy" id="194963"/>
    <lineage>
        <taxon>Bacteria</taxon>
        <taxon>Pseudomonadati</taxon>
        <taxon>Pseudomonadota</taxon>
        <taxon>Alphaproteobacteria</taxon>
        <taxon>Hyphomicrobiales</taxon>
        <taxon>Rhizobiaceae</taxon>
        <taxon>Sinorhizobium/Ensifer group</taxon>
        <taxon>Sinorhizobium</taxon>
    </lineage>
</organism>
<accession>A0A4R2B888</accession>
<proteinExistence type="predicted"/>
<evidence type="ECO:0000313" key="2">
    <source>
        <dbReference type="Proteomes" id="UP000295043"/>
    </source>
</evidence>
<protein>
    <submittedName>
        <fullName evidence="1">Uncharacterized protein</fullName>
    </submittedName>
</protein>
<dbReference type="EMBL" id="SLVU01000023">
    <property type="protein sequence ID" value="TCN22776.1"/>
    <property type="molecule type" value="Genomic_DNA"/>
</dbReference>